<reference evidence="9" key="1">
    <citation type="submission" date="2020-07" db="EMBL/GenBank/DDBJ databases">
        <title>Huge and variable diversity of episymbiotic CPR bacteria and DPANN archaea in groundwater ecosystems.</title>
        <authorList>
            <person name="He C.Y."/>
            <person name="Keren R."/>
            <person name="Whittaker M."/>
            <person name="Farag I.F."/>
            <person name="Doudna J."/>
            <person name="Cate J.H.D."/>
            <person name="Banfield J.F."/>
        </authorList>
    </citation>
    <scope>NUCLEOTIDE SEQUENCE</scope>
    <source>
        <strain evidence="9">NC_groundwater_1813_Pr3_B-0.1um_71_17</strain>
    </source>
</reference>
<dbReference type="Gene3D" id="2.60.40.4070">
    <property type="match status" value="1"/>
</dbReference>
<dbReference type="InterPro" id="IPR023827">
    <property type="entry name" value="Peptidase_S8_Asp-AS"/>
</dbReference>
<evidence type="ECO:0000259" key="8">
    <source>
        <dbReference type="PROSITE" id="PS50853"/>
    </source>
</evidence>
<evidence type="ECO:0000256" key="7">
    <source>
        <dbReference type="SAM" id="SignalP"/>
    </source>
</evidence>
<dbReference type="Pfam" id="PF22148">
    <property type="entry name" value="Fervidolysin_NPro-like"/>
    <property type="match status" value="1"/>
</dbReference>
<dbReference type="InterPro" id="IPR054399">
    <property type="entry name" value="Fervidolysin-like_N_prodom"/>
</dbReference>
<dbReference type="InterPro" id="IPR026444">
    <property type="entry name" value="Secre_tail"/>
</dbReference>
<dbReference type="PANTHER" id="PTHR43399">
    <property type="entry name" value="SUBTILISIN-RELATED"/>
    <property type="match status" value="1"/>
</dbReference>
<dbReference type="PANTHER" id="PTHR43399:SF4">
    <property type="entry name" value="CELL WALL-ASSOCIATED PROTEASE"/>
    <property type="match status" value="1"/>
</dbReference>
<dbReference type="InterPro" id="IPR025965">
    <property type="entry name" value="FlgD/Vpr_Ig-like"/>
</dbReference>
<dbReference type="PROSITE" id="PS51892">
    <property type="entry name" value="SUBTILASE"/>
    <property type="match status" value="1"/>
</dbReference>
<dbReference type="Pfam" id="PF13860">
    <property type="entry name" value="FlgD_ig"/>
    <property type="match status" value="1"/>
</dbReference>
<dbReference type="AlphaFoldDB" id="A0A933SDD2"/>
<gene>
    <name evidence="9" type="ORF">HZA61_02745</name>
</gene>
<keyword evidence="2 5" id="KW-0645">Protease</keyword>
<comment type="caution">
    <text evidence="9">The sequence shown here is derived from an EMBL/GenBank/DDBJ whole genome shotgun (WGS) entry which is preliminary data.</text>
</comment>
<evidence type="ECO:0000256" key="3">
    <source>
        <dbReference type="ARBA" id="ARBA00022801"/>
    </source>
</evidence>
<dbReference type="Proteomes" id="UP000696931">
    <property type="component" value="Unassembled WGS sequence"/>
</dbReference>
<organism evidence="9 10">
    <name type="scientific">Eiseniibacteriota bacterium</name>
    <dbReference type="NCBI Taxonomy" id="2212470"/>
    <lineage>
        <taxon>Bacteria</taxon>
        <taxon>Candidatus Eiseniibacteriota</taxon>
    </lineage>
</organism>
<evidence type="ECO:0000256" key="2">
    <source>
        <dbReference type="ARBA" id="ARBA00022670"/>
    </source>
</evidence>
<dbReference type="SUPFAM" id="SSF49265">
    <property type="entry name" value="Fibronectin type III"/>
    <property type="match status" value="1"/>
</dbReference>
<evidence type="ECO:0000313" key="10">
    <source>
        <dbReference type="Proteomes" id="UP000696931"/>
    </source>
</evidence>
<dbReference type="InterPro" id="IPR013783">
    <property type="entry name" value="Ig-like_fold"/>
</dbReference>
<dbReference type="InterPro" id="IPR051048">
    <property type="entry name" value="Peptidase_S8/S53_subtilisin"/>
</dbReference>
<keyword evidence="4 5" id="KW-0720">Serine protease</keyword>
<feature type="active site" description="Charge relay system" evidence="5">
    <location>
        <position position="374"/>
    </location>
</feature>
<keyword evidence="3 5" id="KW-0378">Hydrolase</keyword>
<name>A0A933SDD2_UNCEI</name>
<dbReference type="PROSITE" id="PS00136">
    <property type="entry name" value="SUBTILASE_ASP"/>
    <property type="match status" value="1"/>
</dbReference>
<dbReference type="GO" id="GO:0004252">
    <property type="term" value="F:serine-type endopeptidase activity"/>
    <property type="evidence" value="ECO:0007669"/>
    <property type="project" value="UniProtKB-UniRule"/>
</dbReference>
<dbReference type="InterPro" id="IPR023828">
    <property type="entry name" value="Peptidase_S8_Ser-AS"/>
</dbReference>
<dbReference type="InterPro" id="IPR034204">
    <property type="entry name" value="PfSUB1-like_cat_dom"/>
</dbReference>
<dbReference type="PROSITE" id="PS50853">
    <property type="entry name" value="FN3"/>
    <property type="match status" value="1"/>
</dbReference>
<evidence type="ECO:0000313" key="9">
    <source>
        <dbReference type="EMBL" id="MBI5168383.1"/>
    </source>
</evidence>
<evidence type="ECO:0000256" key="1">
    <source>
        <dbReference type="ARBA" id="ARBA00011073"/>
    </source>
</evidence>
<proteinExistence type="inferred from homology"/>
<dbReference type="CDD" id="cd07473">
    <property type="entry name" value="Peptidases_S8_Subtilisin_like"/>
    <property type="match status" value="1"/>
</dbReference>
<dbReference type="PROSITE" id="PS00137">
    <property type="entry name" value="SUBTILASE_HIS"/>
    <property type="match status" value="1"/>
</dbReference>
<dbReference type="InterPro" id="IPR022398">
    <property type="entry name" value="Peptidase_S8_His-AS"/>
</dbReference>
<dbReference type="GO" id="GO:0006508">
    <property type="term" value="P:proteolysis"/>
    <property type="evidence" value="ECO:0007669"/>
    <property type="project" value="UniProtKB-KW"/>
</dbReference>
<dbReference type="Gene3D" id="2.60.40.10">
    <property type="entry name" value="Immunoglobulins"/>
    <property type="match status" value="1"/>
</dbReference>
<dbReference type="InterPro" id="IPR015500">
    <property type="entry name" value="Peptidase_S8_subtilisin-rel"/>
</dbReference>
<feature type="domain" description="Fibronectin type-III" evidence="8">
    <location>
        <begin position="436"/>
        <end position="545"/>
    </location>
</feature>
<dbReference type="NCBIfam" id="TIGR04183">
    <property type="entry name" value="Por_Secre_tail"/>
    <property type="match status" value="1"/>
</dbReference>
<evidence type="ECO:0000256" key="6">
    <source>
        <dbReference type="RuleBase" id="RU003355"/>
    </source>
</evidence>
<protein>
    <submittedName>
        <fullName evidence="9">S8 family serine peptidase</fullName>
    </submittedName>
</protein>
<dbReference type="InterPro" id="IPR036116">
    <property type="entry name" value="FN3_sf"/>
</dbReference>
<dbReference type="InterPro" id="IPR000209">
    <property type="entry name" value="Peptidase_S8/S53_dom"/>
</dbReference>
<comment type="similarity">
    <text evidence="1 5 6">Belongs to the peptidase S8 family.</text>
</comment>
<dbReference type="SUPFAM" id="SSF52743">
    <property type="entry name" value="Subtilisin-like"/>
    <property type="match status" value="1"/>
</dbReference>
<dbReference type="EMBL" id="JACRIW010000020">
    <property type="protein sequence ID" value="MBI5168383.1"/>
    <property type="molecule type" value="Genomic_DNA"/>
</dbReference>
<accession>A0A933SDD2</accession>
<sequence length="645" mass="66431">MMRRDFAATLRAAGLAALCAVSSLSFAVPARAGASWVPGEVIVKYRAGATRARRALVRNVLPSVERVDGLELIGAECVRFTGMAVEEACATLAADPAVEYAQPNHVFTVDVVPNDPSFASLWAMKNTGQGGAFAGDDLDATLAWDLCTGDPEMKIGVVDSGIDYTHPDLAANIWTNPGEIPGNQIDDDGNGYVDDVHGYDFVNGDGDPMDDYKHGTHVAGTIGAVGHNGIGVTGVCWRCRLVAIKFVNATGSGTESAAVQALQYALTVGVRLTNNSWGGMSGGQALLDAIDACGAAGQLFVNSAGNTRWNIDAVLTYPQCYPSPYIVTVASSDGRDLMSTFSCWGPTQVDLGAPGSLIYSCIPGGLYQNLDGTSMAAPHVTGVAALAWTLFPHASPQAILALILSAVDTIPSMTGKVWSNGRLNAYRTLVRGDRTAPGAVGDMLAEAVGEGVLRLRWTAPGDDGASGTAASYDLRVANAPMDSAAFLIATPLATLAPHAGGAPETLSVGGLTTGRTYWFALRATDDFGNVGALSPSFAFTPSLPGAGVEGAAARFALGLAGANPSPRGASIVLSLARDGEADVAVYDVRGARVRTLASGPLAAGTHALRWDGADGAGARVEAGVYFVRAVSGRESVTRRLVVLGG</sequence>
<feature type="signal peptide" evidence="7">
    <location>
        <begin position="1"/>
        <end position="27"/>
    </location>
</feature>
<feature type="chain" id="PRO_5037527088" evidence="7">
    <location>
        <begin position="28"/>
        <end position="645"/>
    </location>
</feature>
<dbReference type="Gene3D" id="3.40.50.200">
    <property type="entry name" value="Peptidase S8/S53 domain"/>
    <property type="match status" value="1"/>
</dbReference>
<evidence type="ECO:0000256" key="4">
    <source>
        <dbReference type="ARBA" id="ARBA00022825"/>
    </source>
</evidence>
<evidence type="ECO:0000256" key="5">
    <source>
        <dbReference type="PROSITE-ProRule" id="PRU01240"/>
    </source>
</evidence>
<dbReference type="PROSITE" id="PS00138">
    <property type="entry name" value="SUBTILASE_SER"/>
    <property type="match status" value="1"/>
</dbReference>
<dbReference type="PRINTS" id="PR00723">
    <property type="entry name" value="SUBTILISIN"/>
</dbReference>
<dbReference type="Pfam" id="PF00082">
    <property type="entry name" value="Peptidase_S8"/>
    <property type="match status" value="1"/>
</dbReference>
<dbReference type="CDD" id="cd00063">
    <property type="entry name" value="FN3"/>
    <property type="match status" value="1"/>
</dbReference>
<keyword evidence="7" id="KW-0732">Signal</keyword>
<feature type="active site" description="Charge relay system" evidence="5">
    <location>
        <position position="159"/>
    </location>
</feature>
<dbReference type="InterPro" id="IPR003961">
    <property type="entry name" value="FN3_dom"/>
</dbReference>
<feature type="active site" description="Charge relay system" evidence="5">
    <location>
        <position position="214"/>
    </location>
</feature>
<dbReference type="InterPro" id="IPR036852">
    <property type="entry name" value="Peptidase_S8/S53_dom_sf"/>
</dbReference>